<protein>
    <submittedName>
        <fullName evidence="1">Uncharacterized protein</fullName>
    </submittedName>
</protein>
<evidence type="ECO:0000313" key="1">
    <source>
        <dbReference type="EMBL" id="MBK0402173.1"/>
    </source>
</evidence>
<comment type="caution">
    <text evidence="1">The sequence shown here is derived from an EMBL/GenBank/DDBJ whole genome shotgun (WGS) entry which is preliminary data.</text>
</comment>
<name>A0ABS1BYQ2_9BACT</name>
<reference evidence="1 2" key="1">
    <citation type="submission" date="2020-12" db="EMBL/GenBank/DDBJ databases">
        <title>Bacterial novel species Adhaeribacter sp. BT258 isolated from soil.</title>
        <authorList>
            <person name="Jung H.-Y."/>
        </authorList>
    </citation>
    <scope>NUCLEOTIDE SEQUENCE [LARGE SCALE GENOMIC DNA]</scope>
    <source>
        <strain evidence="1 2">BT258</strain>
    </source>
</reference>
<evidence type="ECO:0000313" key="2">
    <source>
        <dbReference type="Proteomes" id="UP000644147"/>
    </source>
</evidence>
<gene>
    <name evidence="1" type="ORF">I5M27_04205</name>
</gene>
<keyword evidence="2" id="KW-1185">Reference proteome</keyword>
<dbReference type="RefSeq" id="WP_200504887.1">
    <property type="nucleotide sequence ID" value="NZ_JAEHFX010000002.1"/>
</dbReference>
<organism evidence="1 2">
    <name type="scientific">Adhaeribacter terrigena</name>
    <dbReference type="NCBI Taxonomy" id="2793070"/>
    <lineage>
        <taxon>Bacteria</taxon>
        <taxon>Pseudomonadati</taxon>
        <taxon>Bacteroidota</taxon>
        <taxon>Cytophagia</taxon>
        <taxon>Cytophagales</taxon>
        <taxon>Hymenobacteraceae</taxon>
        <taxon>Adhaeribacter</taxon>
    </lineage>
</organism>
<sequence length="295" mass="34053">MKIKYFGLMLFLCAFQNCNQKKDASQQSLLKEKQSEISFSRINEKERIDWKKIEVTVSETERSKAVEKLKKHFEYIFNNEYYSGQPFERTIHFLDLNGDKVLDVIVEGYSGAESDNTQIFLAENNDFKKVLEKSQYVKSIKIKDGQLESLTMLDFGCCAEYVEYETKYKITSSFSATPINQKAIASFEKKPKNSFLKKPKSIFILQENTALRSSPIFDDTSTVIYDSEGTGNVLAKYPENSPGFAWVSETDSNGKKWWYVEIQPVKSVKESLLYQKDDIPTNGMGWMREDQFGVK</sequence>
<accession>A0ABS1BYQ2</accession>
<dbReference type="Proteomes" id="UP000644147">
    <property type="component" value="Unassembled WGS sequence"/>
</dbReference>
<proteinExistence type="predicted"/>
<dbReference type="EMBL" id="JAEHFX010000002">
    <property type="protein sequence ID" value="MBK0402173.1"/>
    <property type="molecule type" value="Genomic_DNA"/>
</dbReference>